<gene>
    <name evidence="2" type="ORF">QQF64_025694</name>
</gene>
<sequence>RENEDTGAARVHPDQDLQQDKTKIEKIESLFCRLNLKRNNKLRAADVLQITDHSLQSHESCAEEELIQTFIQKLLMMNYRARYINVNKAIEQDQTQQSNNDSSEDEENIFKCISGNTPLSNRSQSERIHPMDVQMAVFHCADGFLKQLMVTKLSQCQYAVPLLVPDPFTQQVEFPLWTFRQINKSWKMKNKDDKFISLSQPIFKAETPMVFFFRFDSVSSSKSQLMNSLINERHNTFFHRNCPGSSRTRVLMDGVVEIAWFCPSGKNTDKFTDCVAFCNLHGDAGDHEKQLKILTEMASVNVVLLTQLDKNDRCAAHIQNLLKKKRPLICLLTEDESTVVKIKKGTFKIGLKDRN</sequence>
<evidence type="ECO:0000259" key="1">
    <source>
        <dbReference type="Pfam" id="PF25496"/>
    </source>
</evidence>
<dbReference type="PANTHER" id="PTHR22796">
    <property type="entry name" value="URG4-RELATED"/>
    <property type="match status" value="1"/>
</dbReference>
<comment type="caution">
    <text evidence="2">The sequence shown here is derived from an EMBL/GenBank/DDBJ whole genome shotgun (WGS) entry which is preliminary data.</text>
</comment>
<dbReference type="Pfam" id="PF25496">
    <property type="entry name" value="URGCP"/>
    <property type="match status" value="1"/>
</dbReference>
<feature type="domain" description="Up-regulator of cell proliferation-like" evidence="1">
    <location>
        <begin position="128"/>
        <end position="355"/>
    </location>
</feature>
<evidence type="ECO:0000313" key="3">
    <source>
        <dbReference type="Proteomes" id="UP001558613"/>
    </source>
</evidence>
<dbReference type="EMBL" id="JAYMGO010000003">
    <property type="protein sequence ID" value="KAL1279021.1"/>
    <property type="molecule type" value="Genomic_DNA"/>
</dbReference>
<proteinExistence type="predicted"/>
<keyword evidence="3" id="KW-1185">Reference proteome</keyword>
<evidence type="ECO:0000313" key="2">
    <source>
        <dbReference type="EMBL" id="KAL1279021.1"/>
    </source>
</evidence>
<feature type="non-terminal residue" evidence="2">
    <location>
        <position position="1"/>
    </location>
</feature>
<accession>A0ABR3NQY2</accession>
<organism evidence="2 3">
    <name type="scientific">Cirrhinus molitorella</name>
    <name type="common">mud carp</name>
    <dbReference type="NCBI Taxonomy" id="172907"/>
    <lineage>
        <taxon>Eukaryota</taxon>
        <taxon>Metazoa</taxon>
        <taxon>Chordata</taxon>
        <taxon>Craniata</taxon>
        <taxon>Vertebrata</taxon>
        <taxon>Euteleostomi</taxon>
        <taxon>Actinopterygii</taxon>
        <taxon>Neopterygii</taxon>
        <taxon>Teleostei</taxon>
        <taxon>Ostariophysi</taxon>
        <taxon>Cypriniformes</taxon>
        <taxon>Cyprinidae</taxon>
        <taxon>Labeoninae</taxon>
        <taxon>Labeonini</taxon>
        <taxon>Cirrhinus</taxon>
    </lineage>
</organism>
<dbReference type="Proteomes" id="UP001558613">
    <property type="component" value="Unassembled WGS sequence"/>
</dbReference>
<name>A0ABR3NQY2_9TELE</name>
<protein>
    <recommendedName>
        <fullName evidence="1">Up-regulator of cell proliferation-like domain-containing protein</fullName>
    </recommendedName>
</protein>
<reference evidence="2 3" key="1">
    <citation type="submission" date="2023-09" db="EMBL/GenBank/DDBJ databases">
        <authorList>
            <person name="Wang M."/>
        </authorList>
    </citation>
    <scope>NUCLEOTIDE SEQUENCE [LARGE SCALE GENOMIC DNA]</scope>
    <source>
        <strain evidence="2">GT-2023</strain>
        <tissue evidence="2">Liver</tissue>
    </source>
</reference>
<dbReference type="PANTHER" id="PTHR22796:SF6">
    <property type="entry name" value="INTERFERON-INDUCED VERY LARGE GTPASE 1-RELATED"/>
    <property type="match status" value="1"/>
</dbReference>
<dbReference type="InterPro" id="IPR057365">
    <property type="entry name" value="URGCP"/>
</dbReference>
<feature type="non-terminal residue" evidence="2">
    <location>
        <position position="355"/>
    </location>
</feature>